<accession>A0A0N5BUX4</accession>
<proteinExistence type="predicted"/>
<organism evidence="1 2">
    <name type="scientific">Strongyloides papillosus</name>
    <name type="common">Intestinal threadworm</name>
    <dbReference type="NCBI Taxonomy" id="174720"/>
    <lineage>
        <taxon>Eukaryota</taxon>
        <taxon>Metazoa</taxon>
        <taxon>Ecdysozoa</taxon>
        <taxon>Nematoda</taxon>
        <taxon>Chromadorea</taxon>
        <taxon>Rhabditida</taxon>
        <taxon>Tylenchina</taxon>
        <taxon>Panagrolaimomorpha</taxon>
        <taxon>Strongyloidoidea</taxon>
        <taxon>Strongyloididae</taxon>
        <taxon>Strongyloides</taxon>
    </lineage>
</organism>
<evidence type="ECO:0000313" key="1">
    <source>
        <dbReference type="Proteomes" id="UP000046392"/>
    </source>
</evidence>
<dbReference type="WBParaSite" id="SPAL_0000964200.1">
    <property type="protein sequence ID" value="SPAL_0000964200.1"/>
    <property type="gene ID" value="SPAL_0000964200"/>
</dbReference>
<name>A0A0N5BUX4_STREA</name>
<sequence length="144" mass="16280">MEPSRINDGKSSIGFEKLGNHDPLVWIESTTTRIQLVVNPDQQLEKFLSLLPKDLQALIISDSDVTNLDEASSILKQFLGNSMDSLLNELKSLKLDFSDYLPVLGLCNRAKPLIKRLFNCSARESEIALGKRRRNHQFRVVEAL</sequence>
<dbReference type="Proteomes" id="UP000046392">
    <property type="component" value="Unplaced"/>
</dbReference>
<protein>
    <submittedName>
        <fullName evidence="2">Uncharacterized protein</fullName>
    </submittedName>
</protein>
<dbReference type="AlphaFoldDB" id="A0A0N5BUX4"/>
<reference evidence="2" key="1">
    <citation type="submission" date="2017-02" db="UniProtKB">
        <authorList>
            <consortium name="WormBaseParasite"/>
        </authorList>
    </citation>
    <scope>IDENTIFICATION</scope>
</reference>
<evidence type="ECO:0000313" key="2">
    <source>
        <dbReference type="WBParaSite" id="SPAL_0000964200.1"/>
    </source>
</evidence>
<keyword evidence="1" id="KW-1185">Reference proteome</keyword>